<name>A0A233SRW9_STRDA</name>
<accession>A0A233SRW9</accession>
<dbReference type="Proteomes" id="UP000215483">
    <property type="component" value="Unassembled WGS sequence"/>
</dbReference>
<sequence length="73" mass="7183">MRVQDAGPGRGTWWPAMRAGSDQESLGPGAPGGVAAAAAARARTTARAAASSSGVGLPRTTLMFMTAPKVSGA</sequence>
<dbReference type="EMBL" id="MCGQ01000007">
    <property type="protein sequence ID" value="OXY98366.1"/>
    <property type="molecule type" value="Genomic_DNA"/>
</dbReference>
<gene>
    <name evidence="2" type="ORF">BEK98_05780</name>
</gene>
<evidence type="ECO:0000256" key="1">
    <source>
        <dbReference type="SAM" id="MobiDB-lite"/>
    </source>
</evidence>
<evidence type="ECO:0000313" key="2">
    <source>
        <dbReference type="EMBL" id="OXY98366.1"/>
    </source>
</evidence>
<organism evidence="2 3">
    <name type="scientific">Streptomyces diastatochromogenes</name>
    <dbReference type="NCBI Taxonomy" id="42236"/>
    <lineage>
        <taxon>Bacteria</taxon>
        <taxon>Bacillati</taxon>
        <taxon>Actinomycetota</taxon>
        <taxon>Actinomycetes</taxon>
        <taxon>Kitasatosporales</taxon>
        <taxon>Streptomycetaceae</taxon>
        <taxon>Streptomyces</taxon>
    </lineage>
</organism>
<feature type="region of interest" description="Disordered" evidence="1">
    <location>
        <begin position="1"/>
        <end position="33"/>
    </location>
</feature>
<evidence type="ECO:0000313" key="3">
    <source>
        <dbReference type="Proteomes" id="UP000215483"/>
    </source>
</evidence>
<keyword evidence="3" id="KW-1185">Reference proteome</keyword>
<protein>
    <submittedName>
        <fullName evidence="2">Uncharacterized protein</fullName>
    </submittedName>
</protein>
<dbReference type="AlphaFoldDB" id="A0A233SRW9"/>
<proteinExistence type="predicted"/>
<comment type="caution">
    <text evidence="2">The sequence shown here is derived from an EMBL/GenBank/DDBJ whole genome shotgun (WGS) entry which is preliminary data.</text>
</comment>
<reference evidence="2 3" key="1">
    <citation type="submission" date="2016-07" db="EMBL/GenBank/DDBJ databases">
        <title>Draft genome of Streptomyces diastatochromogenes.</title>
        <authorList>
            <person name="Podduturi R."/>
            <person name="Lukassen M.B."/>
            <person name="Clausen N."/>
            <person name="Nielsen J.L."/>
            <person name="Jorgensen N.O."/>
        </authorList>
    </citation>
    <scope>NUCLEOTIDE SEQUENCE [LARGE SCALE GENOMIC DNA]</scope>
    <source>
        <strain evidence="2 3">DSM 40608</strain>
    </source>
</reference>